<dbReference type="RefSeq" id="XP_029237624.1">
    <property type="nucleotide sequence ID" value="XM_029382534.1"/>
</dbReference>
<evidence type="ECO:0000313" key="3">
    <source>
        <dbReference type="Proteomes" id="UP000283634"/>
    </source>
</evidence>
<name>A0A422NE58_TRYRA</name>
<protein>
    <recommendedName>
        <fullName evidence="1">Trypanosoma Tc-38 (p38) protein domain-containing protein</fullName>
    </recommendedName>
</protein>
<accession>A0A422NE58</accession>
<sequence>MEAAAAAAAGAMLATGKIRFSAIVAFSLLRAASSSRPHSAVFAAMRETQDKTLGVTAACGAVVPETERGARGEAVVAFAPQAETPPKEAASTAAADGAARGEVAPFYKPVNLRGTLYEGEVAQRLCDVAAARQFWSSVWATGAALARCGRTVKEGEAGVEVPTMVQPVTRYNLEQTGTPDGAFPSLLKGGEERWPEWRDVPLSAAGRPHSRHI</sequence>
<dbReference type="OrthoDB" id="241188at2759"/>
<dbReference type="AlphaFoldDB" id="A0A422NE58"/>
<evidence type="ECO:0000313" key="2">
    <source>
        <dbReference type="EMBL" id="RNF03619.1"/>
    </source>
</evidence>
<organism evidence="2 3">
    <name type="scientific">Trypanosoma rangeli</name>
    <dbReference type="NCBI Taxonomy" id="5698"/>
    <lineage>
        <taxon>Eukaryota</taxon>
        <taxon>Discoba</taxon>
        <taxon>Euglenozoa</taxon>
        <taxon>Kinetoplastea</taxon>
        <taxon>Metakinetoplastina</taxon>
        <taxon>Trypanosomatida</taxon>
        <taxon>Trypanosomatidae</taxon>
        <taxon>Trypanosoma</taxon>
        <taxon>Herpetosoma</taxon>
    </lineage>
</organism>
<keyword evidence="3" id="KW-1185">Reference proteome</keyword>
<dbReference type="GeneID" id="40329594"/>
<proteinExistence type="predicted"/>
<evidence type="ECO:0000259" key="1">
    <source>
        <dbReference type="Pfam" id="PF20054"/>
    </source>
</evidence>
<feature type="domain" description="Trypanosoma Tc-38 (p38) protein" evidence="1">
    <location>
        <begin position="112"/>
        <end position="179"/>
    </location>
</feature>
<reference evidence="2 3" key="1">
    <citation type="journal article" date="2018" name="BMC Genomics">
        <title>Genomic comparison of Trypanosoma conorhini and Trypanosoma rangeli to Trypanosoma cruzi strains of high and low virulence.</title>
        <authorList>
            <person name="Bradwell K.R."/>
            <person name="Koparde V.N."/>
            <person name="Matveyev A.V."/>
            <person name="Serrano M.G."/>
            <person name="Alves J.M."/>
            <person name="Parikh H."/>
            <person name="Huang B."/>
            <person name="Lee V."/>
            <person name="Espinosa-Alvarez O."/>
            <person name="Ortiz P.A."/>
            <person name="Costa-Martins A.G."/>
            <person name="Teixeira M.M."/>
            <person name="Buck G.A."/>
        </authorList>
    </citation>
    <scope>NUCLEOTIDE SEQUENCE [LARGE SCALE GENOMIC DNA]</scope>
    <source>
        <strain evidence="2 3">AM80</strain>
    </source>
</reference>
<dbReference type="Proteomes" id="UP000283634">
    <property type="component" value="Unassembled WGS sequence"/>
</dbReference>
<dbReference type="Pfam" id="PF20054">
    <property type="entry name" value="Tc-38"/>
    <property type="match status" value="1"/>
</dbReference>
<comment type="caution">
    <text evidence="2">The sequence shown here is derived from an EMBL/GenBank/DDBJ whole genome shotgun (WGS) entry which is preliminary data.</text>
</comment>
<dbReference type="InterPro" id="IPR045399">
    <property type="entry name" value="Tc-38"/>
</dbReference>
<dbReference type="EMBL" id="MKGL01000189">
    <property type="protein sequence ID" value="RNF03619.1"/>
    <property type="molecule type" value="Genomic_DNA"/>
</dbReference>
<gene>
    <name evidence="2" type="ORF">TraAM80_05661</name>
</gene>